<sequence>MSLKHNRGALVRFAAIAAVAALALAGCTSTASGAGGSSSSGPIAKEDLVLVASVINTTNPYFIANIEGAKALSKKLDIPLEIIDSQGSSQTEISKIQAILAQGKKVVMFVNTVASSDTPTIVDAVKRAGGYVSIWWNKPDNFEPWDSGDNFVAFQKHPGVDSGRCNAQAIGDALGGKGNVIMFPGVQDSTTSQTRVAGFEAEMRENYPGIKILENQPSNWDPQLANQNAKDLIAKYGDQINGVWSADDGMQLGAIQAFDDAGLLDKVKFASDGLYPDTVALMEKGYGNNAIVGETFHRGYMASAIGLYTAYLAATGEIVPSELPKEKRTSFFDIKCVTPETLGDYLKYDTPTAAADFVDQLVEKGPWDTEPATLIGGGGPEVLPKP</sequence>
<dbReference type="PANTHER" id="PTHR46847">
    <property type="entry name" value="D-ALLOSE-BINDING PERIPLASMIC PROTEIN-RELATED"/>
    <property type="match status" value="1"/>
</dbReference>
<dbReference type="CDD" id="cd01536">
    <property type="entry name" value="PBP1_ABC_sugar_binding-like"/>
    <property type="match status" value="1"/>
</dbReference>
<evidence type="ECO:0000256" key="1">
    <source>
        <dbReference type="ARBA" id="ARBA00004196"/>
    </source>
</evidence>
<accession>A0A4R8ZGT7</accession>
<dbReference type="AlphaFoldDB" id="A0A4R8ZGT7"/>
<dbReference type="GO" id="GO:0030313">
    <property type="term" value="C:cell envelope"/>
    <property type="evidence" value="ECO:0007669"/>
    <property type="project" value="UniProtKB-SubCell"/>
</dbReference>
<comment type="caution">
    <text evidence="6">The sequence shown here is derived from an EMBL/GenBank/DDBJ whole genome shotgun (WGS) entry which is preliminary data.</text>
</comment>
<protein>
    <submittedName>
        <fullName evidence="6">Sugar ABC transporter substrate-binding protein</fullName>
    </submittedName>
</protein>
<dbReference type="Pfam" id="PF13407">
    <property type="entry name" value="Peripla_BP_4"/>
    <property type="match status" value="1"/>
</dbReference>
<keyword evidence="7" id="KW-1185">Reference proteome</keyword>
<dbReference type="SUPFAM" id="SSF53822">
    <property type="entry name" value="Periplasmic binding protein-like I"/>
    <property type="match status" value="1"/>
</dbReference>
<proteinExistence type="inferred from homology"/>
<evidence type="ECO:0000259" key="5">
    <source>
        <dbReference type="Pfam" id="PF13407"/>
    </source>
</evidence>
<name>A0A4R8ZGT7_9MICO</name>
<reference evidence="6 7" key="1">
    <citation type="submission" date="2019-03" db="EMBL/GenBank/DDBJ databases">
        <title>Genomics of glacier-inhabiting Cryobacterium strains.</title>
        <authorList>
            <person name="Liu Q."/>
            <person name="Xin Y.-H."/>
        </authorList>
    </citation>
    <scope>NUCLEOTIDE SEQUENCE [LARGE SCALE GENOMIC DNA]</scope>
    <source>
        <strain evidence="6 7">TMT1-1</strain>
    </source>
</reference>
<dbReference type="InterPro" id="IPR028082">
    <property type="entry name" value="Peripla_BP_I"/>
</dbReference>
<dbReference type="EMBL" id="SOGT01000005">
    <property type="protein sequence ID" value="TFD27666.1"/>
    <property type="molecule type" value="Genomic_DNA"/>
</dbReference>
<feature type="domain" description="Periplasmic binding protein" evidence="5">
    <location>
        <begin position="54"/>
        <end position="304"/>
    </location>
</feature>
<feature type="chain" id="PRO_5020698295" evidence="4">
    <location>
        <begin position="34"/>
        <end position="386"/>
    </location>
</feature>
<evidence type="ECO:0000256" key="3">
    <source>
        <dbReference type="ARBA" id="ARBA00022729"/>
    </source>
</evidence>
<dbReference type="Proteomes" id="UP000298424">
    <property type="component" value="Unassembled WGS sequence"/>
</dbReference>
<evidence type="ECO:0000313" key="7">
    <source>
        <dbReference type="Proteomes" id="UP000298424"/>
    </source>
</evidence>
<dbReference type="InterPro" id="IPR025997">
    <property type="entry name" value="SBP_2_dom"/>
</dbReference>
<comment type="subcellular location">
    <subcellularLocation>
        <location evidence="1">Cell envelope</location>
    </subcellularLocation>
</comment>
<feature type="signal peptide" evidence="4">
    <location>
        <begin position="1"/>
        <end position="33"/>
    </location>
</feature>
<dbReference type="OrthoDB" id="9813037at2"/>
<dbReference type="PROSITE" id="PS51257">
    <property type="entry name" value="PROKAR_LIPOPROTEIN"/>
    <property type="match status" value="1"/>
</dbReference>
<evidence type="ECO:0000256" key="4">
    <source>
        <dbReference type="SAM" id="SignalP"/>
    </source>
</evidence>
<gene>
    <name evidence="6" type="ORF">E3T27_04135</name>
</gene>
<evidence type="ECO:0000313" key="6">
    <source>
        <dbReference type="EMBL" id="TFD27666.1"/>
    </source>
</evidence>
<dbReference type="RefSeq" id="WP_134547478.1">
    <property type="nucleotide sequence ID" value="NZ_SOGT01000005.1"/>
</dbReference>
<keyword evidence="3 4" id="KW-0732">Signal</keyword>
<comment type="similarity">
    <text evidence="2">Belongs to the bacterial solute-binding protein 2 family.</text>
</comment>
<dbReference type="GO" id="GO:0030246">
    <property type="term" value="F:carbohydrate binding"/>
    <property type="evidence" value="ECO:0007669"/>
    <property type="project" value="UniProtKB-ARBA"/>
</dbReference>
<dbReference type="PANTHER" id="PTHR46847:SF1">
    <property type="entry name" value="D-ALLOSE-BINDING PERIPLASMIC PROTEIN-RELATED"/>
    <property type="match status" value="1"/>
</dbReference>
<evidence type="ECO:0000256" key="2">
    <source>
        <dbReference type="ARBA" id="ARBA00007639"/>
    </source>
</evidence>
<organism evidence="6 7">
    <name type="scientific">Cryobacterium lyxosi</name>
    <dbReference type="NCBI Taxonomy" id="1259228"/>
    <lineage>
        <taxon>Bacteria</taxon>
        <taxon>Bacillati</taxon>
        <taxon>Actinomycetota</taxon>
        <taxon>Actinomycetes</taxon>
        <taxon>Micrococcales</taxon>
        <taxon>Microbacteriaceae</taxon>
        <taxon>Cryobacterium</taxon>
    </lineage>
</organism>
<dbReference type="Gene3D" id="3.40.50.2300">
    <property type="match status" value="2"/>
</dbReference>